<protein>
    <submittedName>
        <fullName evidence="1">Uncharacterized protein</fullName>
    </submittedName>
</protein>
<name>A0AAE1RTM0_9SOLA</name>
<dbReference type="AlphaFoldDB" id="A0AAE1RTM0"/>
<dbReference type="EMBL" id="JAVYJV010000012">
    <property type="protein sequence ID" value="KAK4356748.1"/>
    <property type="molecule type" value="Genomic_DNA"/>
</dbReference>
<evidence type="ECO:0000313" key="1">
    <source>
        <dbReference type="EMBL" id="KAK4356748.1"/>
    </source>
</evidence>
<sequence>MRTLLDDHNDLTGDIVVKSGMGNSFDIFRGTLKELELEDFFRASYFGYFLNFPKRIVAQFSMKMVYGLLKRLRCYIPHESLPTFTLKKPAQTIKSEPTNKGKGTKGKKDVYLVDLLRKSCKEKQLLEHLKSRTVSRKPEEPICLIWFVQSILWAKYGNLNIPLELAGVTTVTRESSSVNGVVVDGASVGDGDYVCVGVSDGVGGVDDIVAGIASEKN</sequence>
<evidence type="ECO:0000313" key="2">
    <source>
        <dbReference type="Proteomes" id="UP001291623"/>
    </source>
</evidence>
<comment type="caution">
    <text evidence="1">The sequence shown here is derived from an EMBL/GenBank/DDBJ whole genome shotgun (WGS) entry which is preliminary data.</text>
</comment>
<gene>
    <name evidence="1" type="ORF">RND71_022358</name>
</gene>
<keyword evidence="2" id="KW-1185">Reference proteome</keyword>
<reference evidence="1" key="1">
    <citation type="submission" date="2023-12" db="EMBL/GenBank/DDBJ databases">
        <title>Genome assembly of Anisodus tanguticus.</title>
        <authorList>
            <person name="Wang Y.-J."/>
        </authorList>
    </citation>
    <scope>NUCLEOTIDE SEQUENCE</scope>
    <source>
        <strain evidence="1">KB-2021</strain>
        <tissue evidence="1">Leaf</tissue>
    </source>
</reference>
<organism evidence="1 2">
    <name type="scientific">Anisodus tanguticus</name>
    <dbReference type="NCBI Taxonomy" id="243964"/>
    <lineage>
        <taxon>Eukaryota</taxon>
        <taxon>Viridiplantae</taxon>
        <taxon>Streptophyta</taxon>
        <taxon>Embryophyta</taxon>
        <taxon>Tracheophyta</taxon>
        <taxon>Spermatophyta</taxon>
        <taxon>Magnoliopsida</taxon>
        <taxon>eudicotyledons</taxon>
        <taxon>Gunneridae</taxon>
        <taxon>Pentapetalae</taxon>
        <taxon>asterids</taxon>
        <taxon>lamiids</taxon>
        <taxon>Solanales</taxon>
        <taxon>Solanaceae</taxon>
        <taxon>Solanoideae</taxon>
        <taxon>Hyoscyameae</taxon>
        <taxon>Anisodus</taxon>
    </lineage>
</organism>
<accession>A0AAE1RTM0</accession>
<dbReference type="Proteomes" id="UP001291623">
    <property type="component" value="Unassembled WGS sequence"/>
</dbReference>
<proteinExistence type="predicted"/>